<dbReference type="GO" id="GO:0006508">
    <property type="term" value="P:proteolysis"/>
    <property type="evidence" value="ECO:0007669"/>
    <property type="project" value="UniProtKB-KW"/>
</dbReference>
<dbReference type="OrthoDB" id="9811314at2"/>
<evidence type="ECO:0000313" key="10">
    <source>
        <dbReference type="Proteomes" id="UP000197783"/>
    </source>
</evidence>
<keyword evidence="4" id="KW-0862">Zinc</keyword>
<reference evidence="9 10" key="1">
    <citation type="submission" date="2017-03" db="EMBL/GenBank/DDBJ databases">
        <title>Genome sequence of Sphingomonas mucosissima DSM 17494.</title>
        <authorList>
            <person name="Poehlein A."/>
            <person name="Wuebbeler J.H."/>
            <person name="Steinbuechel A."/>
            <person name="Daniel R."/>
        </authorList>
    </citation>
    <scope>NUCLEOTIDE SEQUENCE [LARGE SCALE GENOMIC DNA]</scope>
    <source>
        <strain evidence="9 10">DSM 17494</strain>
    </source>
</reference>
<evidence type="ECO:0000256" key="2">
    <source>
        <dbReference type="ARBA" id="ARBA00022670"/>
    </source>
</evidence>
<keyword evidence="5" id="KW-0482">Metalloprotease</keyword>
<dbReference type="Pfam" id="PF05193">
    <property type="entry name" value="Peptidase_M16_C"/>
    <property type="match status" value="2"/>
</dbReference>
<evidence type="ECO:0000256" key="1">
    <source>
        <dbReference type="ARBA" id="ARBA00007261"/>
    </source>
</evidence>
<evidence type="ECO:0000256" key="3">
    <source>
        <dbReference type="ARBA" id="ARBA00022801"/>
    </source>
</evidence>
<dbReference type="InterPro" id="IPR011249">
    <property type="entry name" value="Metalloenz_LuxS/M16"/>
</dbReference>
<keyword evidence="2 9" id="KW-0645">Protease</keyword>
<name>A0A245ZDZ7_9SPHN</name>
<feature type="signal peptide" evidence="6">
    <location>
        <begin position="1"/>
        <end position="19"/>
    </location>
</feature>
<dbReference type="InterPro" id="IPR007863">
    <property type="entry name" value="Peptidase_M16_C"/>
</dbReference>
<dbReference type="SUPFAM" id="SSF63411">
    <property type="entry name" value="LuxS/MPP-like metallohydrolase"/>
    <property type="match status" value="3"/>
</dbReference>
<feature type="domain" description="Peptidase M16 C-terminal" evidence="8">
    <location>
        <begin position="191"/>
        <end position="354"/>
    </location>
</feature>
<gene>
    <name evidence="9" type="primary">ptrA_2</name>
    <name evidence="9" type="ORF">SPMU_32020</name>
</gene>
<dbReference type="PANTHER" id="PTHR43690:SF17">
    <property type="entry name" value="PROTEIN YHJJ"/>
    <property type="match status" value="1"/>
</dbReference>
<dbReference type="PANTHER" id="PTHR43690">
    <property type="entry name" value="NARDILYSIN"/>
    <property type="match status" value="1"/>
</dbReference>
<feature type="domain" description="Peptidase M16 C-terminal" evidence="8">
    <location>
        <begin position="623"/>
        <end position="781"/>
    </location>
</feature>
<dbReference type="Pfam" id="PF00675">
    <property type="entry name" value="Peptidase_M16"/>
    <property type="match status" value="1"/>
</dbReference>
<evidence type="ECO:0000259" key="7">
    <source>
        <dbReference type="Pfam" id="PF00675"/>
    </source>
</evidence>
<dbReference type="Gene3D" id="3.30.830.10">
    <property type="entry name" value="Metalloenzyme, LuxS/M16 peptidase-like"/>
    <property type="match status" value="3"/>
</dbReference>
<keyword evidence="6" id="KW-0732">Signal</keyword>
<dbReference type="GO" id="GO:0046872">
    <property type="term" value="F:metal ion binding"/>
    <property type="evidence" value="ECO:0007669"/>
    <property type="project" value="InterPro"/>
</dbReference>
<dbReference type="AlphaFoldDB" id="A0A245ZDZ7"/>
<dbReference type="InterPro" id="IPR050626">
    <property type="entry name" value="Peptidase_M16"/>
</dbReference>
<keyword evidence="10" id="KW-1185">Reference proteome</keyword>
<proteinExistence type="inferred from homology"/>
<accession>A0A245ZDZ7</accession>
<evidence type="ECO:0000313" key="9">
    <source>
        <dbReference type="EMBL" id="OWK27957.1"/>
    </source>
</evidence>
<organism evidence="9 10">
    <name type="scientific">Sphingomonas mucosissima</name>
    <dbReference type="NCBI Taxonomy" id="370959"/>
    <lineage>
        <taxon>Bacteria</taxon>
        <taxon>Pseudomonadati</taxon>
        <taxon>Pseudomonadota</taxon>
        <taxon>Alphaproteobacteria</taxon>
        <taxon>Sphingomonadales</taxon>
        <taxon>Sphingomonadaceae</taxon>
        <taxon>Sphingomonas</taxon>
    </lineage>
</organism>
<evidence type="ECO:0000256" key="5">
    <source>
        <dbReference type="ARBA" id="ARBA00023049"/>
    </source>
</evidence>
<dbReference type="GO" id="GO:0004222">
    <property type="term" value="F:metalloendopeptidase activity"/>
    <property type="evidence" value="ECO:0007669"/>
    <property type="project" value="UniProtKB-EC"/>
</dbReference>
<evidence type="ECO:0000256" key="4">
    <source>
        <dbReference type="ARBA" id="ARBA00022833"/>
    </source>
</evidence>
<dbReference type="EMBL" id="NBBJ01000007">
    <property type="protein sequence ID" value="OWK27957.1"/>
    <property type="molecule type" value="Genomic_DNA"/>
</dbReference>
<keyword evidence="3 9" id="KW-0378">Hydrolase</keyword>
<dbReference type="InterPro" id="IPR011765">
    <property type="entry name" value="Pept_M16_N"/>
</dbReference>
<evidence type="ECO:0000259" key="8">
    <source>
        <dbReference type="Pfam" id="PF05193"/>
    </source>
</evidence>
<comment type="caution">
    <text evidence="9">The sequence shown here is derived from an EMBL/GenBank/DDBJ whole genome shotgun (WGS) entry which is preliminary data.</text>
</comment>
<feature type="domain" description="Peptidase M16 N-terminal" evidence="7">
    <location>
        <begin position="38"/>
        <end position="183"/>
    </location>
</feature>
<feature type="chain" id="PRO_5012128241" evidence="6">
    <location>
        <begin position="20"/>
        <end position="843"/>
    </location>
</feature>
<protein>
    <submittedName>
        <fullName evidence="9">Protease 3</fullName>
        <ecNumber evidence="9">3.4.24.55</ecNumber>
    </submittedName>
</protein>
<sequence length="843" mass="89875">MQFLLLVLLFAVLPSAASAQPTDAVHRSVLANGLTLIVAENHSTPRVAVHLWYRVGSNNDPKDRSGFAHLFEHLMYRGSENAAGDYWNDMRRIGATGTNAGTAPDRTTYFQTVPSGALEYALWREADRMAALAPSLSQETLNSERAVVQNELRQNRAGPAGSVWTRVAAATYPGHPYARDTLGEIADLNAATVDELRAFHRRYYVPANAILVLAGDVDPTRATELVNRHFGSIPAGERISGPVAWAAPLPSPRRDVVADAVSVPRIFRIWNIPGYGTPAAIDLGLFADALQQRLEAEAGTSVAPVAAGSAYIVEQALGSQFIVDVTLTKDADLGGAEAWLTEQMETLARGALDEQIEGVAAKRRAALLARMERIGGFGGRADTLASSEGFLGDPMAWQRRLTRYASPESGAVTAAAKRWLDANHYTLAFVPASQPSNTAGQRPLVPPPITATAPFKAPDAVESRSVSGRRLAMISRPGQLAHLALILPGAERGDDRAGARSVALTALLEQPVSEGTVRQSLDRLGATVTVEEHPQAALILLRVPVDTFQRAGSILIKALRPGSLKDAVVVTAKSKIGERVFASRRNVLTLPQILLPTLYGRRAPDSETLNRVQLSDIEAMRACWRGGDLHAIYVGPDPHQSLPSLASALDALPQSNGATCAPNGTEIVRPGTVSTPMSGDQAMVLAALPLPPADTPEAAGLETALAILGANTTGRLDRILRVERGWTYGIAMTVSQNQGSRLLTLEVPVSATNVRETQAIVERELRRLGEESVTDEELRTATASIAAEKAARWETGSGAAVAIAHQTIGGTRSSDAPPTVDEVRASARQFLSREPSWILAGGN</sequence>
<dbReference type="Proteomes" id="UP000197783">
    <property type="component" value="Unassembled WGS sequence"/>
</dbReference>
<dbReference type="RefSeq" id="WP_088335196.1">
    <property type="nucleotide sequence ID" value="NZ_NBBJ01000007.1"/>
</dbReference>
<evidence type="ECO:0000256" key="6">
    <source>
        <dbReference type="SAM" id="SignalP"/>
    </source>
</evidence>
<comment type="similarity">
    <text evidence="1">Belongs to the peptidase M16 family.</text>
</comment>
<dbReference type="EC" id="3.4.24.55" evidence="9"/>